<organism evidence="1 2">
    <name type="scientific">Paramecium sonneborni</name>
    <dbReference type="NCBI Taxonomy" id="65129"/>
    <lineage>
        <taxon>Eukaryota</taxon>
        <taxon>Sar</taxon>
        <taxon>Alveolata</taxon>
        <taxon>Ciliophora</taxon>
        <taxon>Intramacronucleata</taxon>
        <taxon>Oligohymenophorea</taxon>
        <taxon>Peniculida</taxon>
        <taxon>Parameciidae</taxon>
        <taxon>Paramecium</taxon>
    </lineage>
</organism>
<dbReference type="AlphaFoldDB" id="A0A8S1RML8"/>
<accession>A0A8S1RML8</accession>
<sequence length="60" mass="7224">MITQEKIKINLNSQKNLTQKQIHPQHLSTTLLLRKQEENPFYGKFDLMVQNLEHLYYLNP</sequence>
<keyword evidence="2" id="KW-1185">Reference proteome</keyword>
<gene>
    <name evidence="1" type="ORF">PSON_ATCC_30995.1.T1930011</name>
</gene>
<dbReference type="EMBL" id="CAJJDN010000193">
    <property type="protein sequence ID" value="CAD8128657.1"/>
    <property type="molecule type" value="Genomic_DNA"/>
</dbReference>
<dbReference type="Proteomes" id="UP000692954">
    <property type="component" value="Unassembled WGS sequence"/>
</dbReference>
<evidence type="ECO:0000313" key="1">
    <source>
        <dbReference type="EMBL" id="CAD8128657.1"/>
    </source>
</evidence>
<protein>
    <submittedName>
        <fullName evidence="1">Uncharacterized protein</fullName>
    </submittedName>
</protein>
<evidence type="ECO:0000313" key="2">
    <source>
        <dbReference type="Proteomes" id="UP000692954"/>
    </source>
</evidence>
<name>A0A8S1RML8_9CILI</name>
<reference evidence="1" key="1">
    <citation type="submission" date="2021-01" db="EMBL/GenBank/DDBJ databases">
        <authorList>
            <consortium name="Genoscope - CEA"/>
            <person name="William W."/>
        </authorList>
    </citation>
    <scope>NUCLEOTIDE SEQUENCE</scope>
</reference>
<proteinExistence type="predicted"/>
<comment type="caution">
    <text evidence="1">The sequence shown here is derived from an EMBL/GenBank/DDBJ whole genome shotgun (WGS) entry which is preliminary data.</text>
</comment>